<dbReference type="AlphaFoldDB" id="A0AA38C9C0"/>
<proteinExistence type="predicted"/>
<organism evidence="1 2">
    <name type="scientific">Taxus chinensis</name>
    <name type="common">Chinese yew</name>
    <name type="synonym">Taxus wallichiana var. chinensis</name>
    <dbReference type="NCBI Taxonomy" id="29808"/>
    <lineage>
        <taxon>Eukaryota</taxon>
        <taxon>Viridiplantae</taxon>
        <taxon>Streptophyta</taxon>
        <taxon>Embryophyta</taxon>
        <taxon>Tracheophyta</taxon>
        <taxon>Spermatophyta</taxon>
        <taxon>Pinopsida</taxon>
        <taxon>Pinidae</taxon>
        <taxon>Conifers II</taxon>
        <taxon>Cupressales</taxon>
        <taxon>Taxaceae</taxon>
        <taxon>Taxus</taxon>
    </lineage>
</organism>
<sequence length="136" mass="14854">MLEAAPLSIDRDTRLLMVLRYSNPKPRLKRRLLRRKESVLQDKNGRTGKPESPCPCPCPCPCPLIVGQARPGSVRLSTACGSRKSICSGICSSICSSICYAVDVLADCEKTLQQSGVQCPFLPRCFACFGSVTLQF</sequence>
<protein>
    <submittedName>
        <fullName evidence="1">Uncharacterized protein</fullName>
    </submittedName>
</protein>
<dbReference type="Proteomes" id="UP000824469">
    <property type="component" value="Unassembled WGS sequence"/>
</dbReference>
<evidence type="ECO:0000313" key="2">
    <source>
        <dbReference type="Proteomes" id="UP000824469"/>
    </source>
</evidence>
<gene>
    <name evidence="1" type="ORF">KI387_041844</name>
</gene>
<keyword evidence="2" id="KW-1185">Reference proteome</keyword>
<evidence type="ECO:0000313" key="1">
    <source>
        <dbReference type="EMBL" id="KAH9292969.1"/>
    </source>
</evidence>
<reference evidence="1 2" key="1">
    <citation type="journal article" date="2021" name="Nat. Plants">
        <title>The Taxus genome provides insights into paclitaxel biosynthesis.</title>
        <authorList>
            <person name="Xiong X."/>
            <person name="Gou J."/>
            <person name="Liao Q."/>
            <person name="Li Y."/>
            <person name="Zhou Q."/>
            <person name="Bi G."/>
            <person name="Li C."/>
            <person name="Du R."/>
            <person name="Wang X."/>
            <person name="Sun T."/>
            <person name="Guo L."/>
            <person name="Liang H."/>
            <person name="Lu P."/>
            <person name="Wu Y."/>
            <person name="Zhang Z."/>
            <person name="Ro D.K."/>
            <person name="Shang Y."/>
            <person name="Huang S."/>
            <person name="Yan J."/>
        </authorList>
    </citation>
    <scope>NUCLEOTIDE SEQUENCE [LARGE SCALE GENOMIC DNA]</scope>
    <source>
        <strain evidence="1">Ta-2019</strain>
    </source>
</reference>
<accession>A0AA38C9C0</accession>
<feature type="non-terminal residue" evidence="1">
    <location>
        <position position="136"/>
    </location>
</feature>
<comment type="caution">
    <text evidence="1">The sequence shown here is derived from an EMBL/GenBank/DDBJ whole genome shotgun (WGS) entry which is preliminary data.</text>
</comment>
<dbReference type="EMBL" id="JAHRHJ020001929">
    <property type="protein sequence ID" value="KAH9292969.1"/>
    <property type="molecule type" value="Genomic_DNA"/>
</dbReference>
<name>A0AA38C9C0_TAXCH</name>